<protein>
    <submittedName>
        <fullName evidence="1">Uncharacterized protein</fullName>
    </submittedName>
</protein>
<sequence length="172" mass="20319">MRKYFLLIFFILSICFNCGYTIKGGVSYTVETARQISFADVSKNIDIKQYKNYLHDEYFCKNMEAKTHHKNKFKNRSVTFFSDGTYGVVYKSNRNRGYYYDGKGDLEFIEISKTKFYPKKYVRYNKEGSIDTIVLATTPREAYIFNKDKKLIAHWIGNNCYNEAGELIKIRK</sequence>
<dbReference type="Proteomes" id="UP000886748">
    <property type="component" value="Unassembled WGS sequence"/>
</dbReference>
<dbReference type="EMBL" id="DVOD01000042">
    <property type="protein sequence ID" value="HIU92576.1"/>
    <property type="molecule type" value="Genomic_DNA"/>
</dbReference>
<reference evidence="1" key="2">
    <citation type="journal article" date="2021" name="PeerJ">
        <title>Extensive microbial diversity within the chicken gut microbiome revealed by metagenomics and culture.</title>
        <authorList>
            <person name="Gilroy R."/>
            <person name="Ravi A."/>
            <person name="Getino M."/>
            <person name="Pursley I."/>
            <person name="Horton D.L."/>
            <person name="Alikhan N.F."/>
            <person name="Baker D."/>
            <person name="Gharbi K."/>
            <person name="Hall N."/>
            <person name="Watson M."/>
            <person name="Adriaenssens E.M."/>
            <person name="Foster-Nyarko E."/>
            <person name="Jarju S."/>
            <person name="Secka A."/>
            <person name="Antonio M."/>
            <person name="Oren A."/>
            <person name="Chaudhuri R.R."/>
            <person name="La Ragione R."/>
            <person name="Hildebrand F."/>
            <person name="Pallen M.J."/>
        </authorList>
    </citation>
    <scope>NUCLEOTIDE SEQUENCE</scope>
    <source>
        <strain evidence="1">CHK154-7741</strain>
    </source>
</reference>
<dbReference type="AlphaFoldDB" id="A0A9D1SRX6"/>
<name>A0A9D1SRX6_9CLOT</name>
<gene>
    <name evidence="1" type="ORF">IAD26_05515</name>
</gene>
<proteinExistence type="predicted"/>
<comment type="caution">
    <text evidence="1">The sequence shown here is derived from an EMBL/GenBank/DDBJ whole genome shotgun (WGS) entry which is preliminary data.</text>
</comment>
<reference evidence="1" key="1">
    <citation type="submission" date="2020-10" db="EMBL/GenBank/DDBJ databases">
        <authorList>
            <person name="Gilroy R."/>
        </authorList>
    </citation>
    <scope>NUCLEOTIDE SEQUENCE</scope>
    <source>
        <strain evidence="1">CHK154-7741</strain>
    </source>
</reference>
<organism evidence="1 2">
    <name type="scientific">Candidatus Limenecus avicola</name>
    <dbReference type="NCBI Taxonomy" id="2840847"/>
    <lineage>
        <taxon>Bacteria</taxon>
        <taxon>Bacillati</taxon>
        <taxon>Bacillota</taxon>
        <taxon>Clostridia</taxon>
        <taxon>Eubacteriales</taxon>
        <taxon>Clostridiaceae</taxon>
        <taxon>Clostridiaceae incertae sedis</taxon>
        <taxon>Candidatus Limenecus</taxon>
    </lineage>
</organism>
<accession>A0A9D1SRX6</accession>
<evidence type="ECO:0000313" key="2">
    <source>
        <dbReference type="Proteomes" id="UP000886748"/>
    </source>
</evidence>
<evidence type="ECO:0000313" key="1">
    <source>
        <dbReference type="EMBL" id="HIU92576.1"/>
    </source>
</evidence>